<comment type="caution">
    <text evidence="3">The sequence shown here is derived from an EMBL/GenBank/DDBJ whole genome shotgun (WGS) entry which is preliminary data.</text>
</comment>
<gene>
    <name evidence="3" type="ORF">GCM10023203_49450</name>
</gene>
<dbReference type="Pfam" id="PF01590">
    <property type="entry name" value="GAF"/>
    <property type="match status" value="1"/>
</dbReference>
<dbReference type="SUPFAM" id="SSF55781">
    <property type="entry name" value="GAF domain-like"/>
    <property type="match status" value="1"/>
</dbReference>
<dbReference type="Gene3D" id="3.30.450.40">
    <property type="match status" value="1"/>
</dbReference>
<reference evidence="4" key="1">
    <citation type="journal article" date="2019" name="Int. J. Syst. Evol. Microbiol.">
        <title>The Global Catalogue of Microorganisms (GCM) 10K type strain sequencing project: providing services to taxonomists for standard genome sequencing and annotation.</title>
        <authorList>
            <consortium name="The Broad Institute Genomics Platform"/>
            <consortium name="The Broad Institute Genome Sequencing Center for Infectious Disease"/>
            <person name="Wu L."/>
            <person name="Ma J."/>
        </authorList>
    </citation>
    <scope>NUCLEOTIDE SEQUENCE [LARGE SCALE GENOMIC DNA]</scope>
    <source>
        <strain evidence="4">JCM 17983</strain>
    </source>
</reference>
<evidence type="ECO:0000313" key="3">
    <source>
        <dbReference type="EMBL" id="GAA4890157.1"/>
    </source>
</evidence>
<dbReference type="Proteomes" id="UP001500457">
    <property type="component" value="Unassembled WGS sequence"/>
</dbReference>
<dbReference type="InterPro" id="IPR003018">
    <property type="entry name" value="GAF"/>
</dbReference>
<dbReference type="Pfam" id="PF07228">
    <property type="entry name" value="SpoIIE"/>
    <property type="match status" value="1"/>
</dbReference>
<evidence type="ECO:0000313" key="4">
    <source>
        <dbReference type="Proteomes" id="UP001500457"/>
    </source>
</evidence>
<dbReference type="RefSeq" id="WP_274234285.1">
    <property type="nucleotide sequence ID" value="NZ_BAABHQ010000018.1"/>
</dbReference>
<feature type="domain" description="PPM-type phosphatase" evidence="2">
    <location>
        <begin position="274"/>
        <end position="492"/>
    </location>
</feature>
<proteinExistence type="predicted"/>
<dbReference type="EMBL" id="BAABHQ010000018">
    <property type="protein sequence ID" value="GAA4890157.1"/>
    <property type="molecule type" value="Genomic_DNA"/>
</dbReference>
<name>A0ABP9F0E3_9PSEU</name>
<evidence type="ECO:0000259" key="2">
    <source>
        <dbReference type="PROSITE" id="PS51746"/>
    </source>
</evidence>
<keyword evidence="1" id="KW-0378">Hydrolase</keyword>
<dbReference type="InterPro" id="IPR036457">
    <property type="entry name" value="PPM-type-like_dom_sf"/>
</dbReference>
<keyword evidence="4" id="KW-1185">Reference proteome</keyword>
<evidence type="ECO:0000256" key="1">
    <source>
        <dbReference type="ARBA" id="ARBA00022801"/>
    </source>
</evidence>
<dbReference type="SMART" id="SM00065">
    <property type="entry name" value="GAF"/>
    <property type="match status" value="1"/>
</dbReference>
<dbReference type="PROSITE" id="PS51746">
    <property type="entry name" value="PPM_2"/>
    <property type="match status" value="1"/>
</dbReference>
<dbReference type="SUPFAM" id="SSF81606">
    <property type="entry name" value="PP2C-like"/>
    <property type="match status" value="1"/>
</dbReference>
<dbReference type="InterPro" id="IPR029016">
    <property type="entry name" value="GAF-like_dom_sf"/>
</dbReference>
<organism evidence="3 4">
    <name type="scientific">Actinomycetospora straminea</name>
    <dbReference type="NCBI Taxonomy" id="663607"/>
    <lineage>
        <taxon>Bacteria</taxon>
        <taxon>Bacillati</taxon>
        <taxon>Actinomycetota</taxon>
        <taxon>Actinomycetes</taxon>
        <taxon>Pseudonocardiales</taxon>
        <taxon>Pseudonocardiaceae</taxon>
        <taxon>Actinomycetospora</taxon>
    </lineage>
</organism>
<dbReference type="InterPro" id="IPR001932">
    <property type="entry name" value="PPM-type_phosphatase-like_dom"/>
</dbReference>
<dbReference type="SMART" id="SM00331">
    <property type="entry name" value="PP2C_SIG"/>
    <property type="match status" value="1"/>
</dbReference>
<sequence length="498" mass="51037">MATIRDSGLATSAGQSRARVFDADADDAFDRLARLATSLTGVALGAVWLVLDGRAYLRSASGAGASAPSARDARQQGTPVDRSLCSVVLGEDTAAWVEEAGDEPHTRGWVETTFTDVRAFAGVPIRDPGGTAIGVLCAVDADRHPWSAQDRDVLTTLAQAATGEVALRSALADSRAEGSAAARRAAASDHAAAEAGRQAREAGVQAREAGAAVVYYREQARSAGAQAATSDQLAADAQRLAKLAEDHAAEADEFAATLRESLLPARLPDFPGVEVAARYRPGTGASVLGDFYDLFPTPGGWGAVVGDVCGKGPQAARTTALARSTVRAIGHTDDDPASVLAALHGVLHVWFDQRPSFVTAVYAGMAPRTDAEGLAVGVASAGHPPAVLQRRDGTVVALEAGGRALGIREEPRVALERVDLDVGDRLILVTDGVTEARPTGGGELELAGLLAVVEGLDPAGRADLTADAVLAAVDDHAAGAALDDTALLVIRAGRRPGG</sequence>
<dbReference type="Gene3D" id="3.60.40.10">
    <property type="entry name" value="PPM-type phosphatase domain"/>
    <property type="match status" value="1"/>
</dbReference>
<dbReference type="InterPro" id="IPR052016">
    <property type="entry name" value="Bact_Sigma-Reg"/>
</dbReference>
<dbReference type="PANTHER" id="PTHR43156:SF2">
    <property type="entry name" value="STAGE II SPORULATION PROTEIN E"/>
    <property type="match status" value="1"/>
</dbReference>
<protein>
    <recommendedName>
        <fullName evidence="2">PPM-type phosphatase domain-containing protein</fullName>
    </recommendedName>
</protein>
<accession>A0ABP9F0E3</accession>
<dbReference type="PANTHER" id="PTHR43156">
    <property type="entry name" value="STAGE II SPORULATION PROTEIN E-RELATED"/>
    <property type="match status" value="1"/>
</dbReference>